<dbReference type="PANTHER" id="PTHR30055:SF234">
    <property type="entry name" value="HTH-TYPE TRANSCRIPTIONAL REGULATOR BETI"/>
    <property type="match status" value="1"/>
</dbReference>
<dbReference type="InterPro" id="IPR036271">
    <property type="entry name" value="Tet_transcr_reg_TetR-rel_C_sf"/>
</dbReference>
<gene>
    <name evidence="7" type="ORF">GCM10009019_05440</name>
</gene>
<organism evidence="7 8">
    <name type="scientific">Salarchaeum japonicum</name>
    <dbReference type="NCBI Taxonomy" id="555573"/>
    <lineage>
        <taxon>Archaea</taxon>
        <taxon>Methanobacteriati</taxon>
        <taxon>Methanobacteriota</taxon>
        <taxon>Stenosarchaea group</taxon>
        <taxon>Halobacteria</taxon>
        <taxon>Halobacteriales</taxon>
        <taxon>Halobacteriaceae</taxon>
    </lineage>
</organism>
<keyword evidence="4" id="KW-0804">Transcription</keyword>
<feature type="domain" description="HTH tetR-type" evidence="6">
    <location>
        <begin position="2"/>
        <end position="62"/>
    </location>
</feature>
<keyword evidence="8" id="KW-1185">Reference proteome</keyword>
<dbReference type="PRINTS" id="PR00455">
    <property type="entry name" value="HTHTETR"/>
</dbReference>
<reference evidence="7 8" key="1">
    <citation type="journal article" date="2019" name="Int. J. Syst. Evol. Microbiol.">
        <title>The Global Catalogue of Microorganisms (GCM) 10K type strain sequencing project: providing services to taxonomists for standard genome sequencing and annotation.</title>
        <authorList>
            <consortium name="The Broad Institute Genomics Platform"/>
            <consortium name="The Broad Institute Genome Sequencing Center for Infectious Disease"/>
            <person name="Wu L."/>
            <person name="Ma J."/>
        </authorList>
    </citation>
    <scope>NUCLEOTIDE SEQUENCE [LARGE SCALE GENOMIC DNA]</scope>
    <source>
        <strain evidence="7 8">JCM 16327</strain>
    </source>
</reference>
<dbReference type="InterPro" id="IPR050109">
    <property type="entry name" value="HTH-type_TetR-like_transc_reg"/>
</dbReference>
<evidence type="ECO:0000313" key="8">
    <source>
        <dbReference type="Proteomes" id="UP001500194"/>
    </source>
</evidence>
<accession>A0AAV3SZ64</accession>
<sequence length="191" mass="21488">MSETKEEILRATYHALCEHGFADLTMQAIADEAGVSKSLLHYHYDTKQDLITSFLGAFTERFEDELDSLDADDPAERLDIILDRLLFGQDDSDQTDFGRAFLELRAQAPHEPAYRDQLAANEEFLRGVLADTIAEGIDQGVFHDVDPERTARLIRATVDGARSQHVTLGDDTREVVRDALDDHVISDLRVE</sequence>
<dbReference type="PANTHER" id="PTHR30055">
    <property type="entry name" value="HTH-TYPE TRANSCRIPTIONAL REGULATOR RUTR"/>
    <property type="match status" value="1"/>
</dbReference>
<evidence type="ECO:0000259" key="6">
    <source>
        <dbReference type="PROSITE" id="PS50977"/>
    </source>
</evidence>
<evidence type="ECO:0000256" key="2">
    <source>
        <dbReference type="ARBA" id="ARBA00023015"/>
    </source>
</evidence>
<feature type="DNA-binding region" description="H-T-H motif" evidence="5">
    <location>
        <begin position="25"/>
        <end position="44"/>
    </location>
</feature>
<dbReference type="InterPro" id="IPR039538">
    <property type="entry name" value="BetI_C"/>
</dbReference>
<keyword evidence="2" id="KW-0805">Transcription regulation</keyword>
<proteinExistence type="predicted"/>
<dbReference type="Gene3D" id="1.10.357.10">
    <property type="entry name" value="Tetracycline Repressor, domain 2"/>
    <property type="match status" value="1"/>
</dbReference>
<evidence type="ECO:0000256" key="4">
    <source>
        <dbReference type="ARBA" id="ARBA00023163"/>
    </source>
</evidence>
<dbReference type="PROSITE" id="PS50977">
    <property type="entry name" value="HTH_TETR_2"/>
    <property type="match status" value="1"/>
</dbReference>
<dbReference type="Pfam" id="PF00440">
    <property type="entry name" value="TetR_N"/>
    <property type="match status" value="1"/>
</dbReference>
<evidence type="ECO:0000256" key="1">
    <source>
        <dbReference type="ARBA" id="ARBA00022491"/>
    </source>
</evidence>
<evidence type="ECO:0000256" key="3">
    <source>
        <dbReference type="ARBA" id="ARBA00023125"/>
    </source>
</evidence>
<keyword evidence="3 5" id="KW-0238">DNA-binding</keyword>
<dbReference type="InterPro" id="IPR001647">
    <property type="entry name" value="HTH_TetR"/>
</dbReference>
<keyword evidence="1" id="KW-0678">Repressor</keyword>
<evidence type="ECO:0000256" key="5">
    <source>
        <dbReference type="PROSITE-ProRule" id="PRU00335"/>
    </source>
</evidence>
<dbReference type="GO" id="GO:0003700">
    <property type="term" value="F:DNA-binding transcription factor activity"/>
    <property type="evidence" value="ECO:0007669"/>
    <property type="project" value="TreeGrafter"/>
</dbReference>
<dbReference type="RefSeq" id="WP_227261744.1">
    <property type="nucleotide sequence ID" value="NZ_BAAADU010000002.1"/>
</dbReference>
<comment type="caution">
    <text evidence="7">The sequence shown here is derived from an EMBL/GenBank/DDBJ whole genome shotgun (WGS) entry which is preliminary data.</text>
</comment>
<dbReference type="SUPFAM" id="SSF46689">
    <property type="entry name" value="Homeodomain-like"/>
    <property type="match status" value="1"/>
</dbReference>
<dbReference type="AlphaFoldDB" id="A0AAV3SZ64"/>
<dbReference type="GeneID" id="68572339"/>
<dbReference type="SUPFAM" id="SSF48498">
    <property type="entry name" value="Tetracyclin repressor-like, C-terminal domain"/>
    <property type="match status" value="1"/>
</dbReference>
<dbReference type="GO" id="GO:0000976">
    <property type="term" value="F:transcription cis-regulatory region binding"/>
    <property type="evidence" value="ECO:0007669"/>
    <property type="project" value="TreeGrafter"/>
</dbReference>
<protein>
    <submittedName>
        <fullName evidence="7">TetR family transcriptional regulator C-terminal domain-containing protein</fullName>
    </submittedName>
</protein>
<name>A0AAV3SZ64_9EURY</name>
<dbReference type="EMBL" id="BAAADU010000002">
    <property type="protein sequence ID" value="GAA0646049.1"/>
    <property type="molecule type" value="Genomic_DNA"/>
</dbReference>
<dbReference type="InterPro" id="IPR009057">
    <property type="entry name" value="Homeodomain-like_sf"/>
</dbReference>
<dbReference type="Proteomes" id="UP001500194">
    <property type="component" value="Unassembled WGS sequence"/>
</dbReference>
<evidence type="ECO:0000313" key="7">
    <source>
        <dbReference type="EMBL" id="GAA0646049.1"/>
    </source>
</evidence>
<dbReference type="Pfam" id="PF13977">
    <property type="entry name" value="TetR_C_6"/>
    <property type="match status" value="1"/>
</dbReference>